<evidence type="ECO:0000256" key="6">
    <source>
        <dbReference type="ARBA" id="ARBA00023139"/>
    </source>
</evidence>
<evidence type="ECO:0000256" key="8">
    <source>
        <dbReference type="SAM" id="MobiDB-lite"/>
    </source>
</evidence>
<feature type="region of interest" description="Disordered" evidence="8">
    <location>
        <begin position="1"/>
        <end position="20"/>
    </location>
</feature>
<sequence length="502" mass="55144">MGCGLRKLEDPDDNSPGKIFSTLKRPQVETKTEFAYEYALLDLTFQASTNPEVIKINSVLDIVAKVEDYYLKGYVVGAIHPVLQPVGHRKHLPASHLYRVVLSRLKASPKHPAAPGGQRHARLVIEECPLPYETETNNAAKELVEKINAAAKRGKRFVGFVSQYDSPSPHCNGTSHDGDAESGLPGRHGSRDNCKSWNEGDAAGGQLSESGVEEEPQGTEGNSNPGCSRPELGGDHRLYMVFNAFDEESACWSYREGVLSMKVTRKGAVINTLDANWLDLTTFYYKQGLSLVDAFVSWETPKGDPSPKSLEGFFIYEDEGPGIPVSNRKGNDAIVVEQWTVIEGCEIKTDYGPLLHTLAEFGWLLTSVLPTPILRHDRELGKKGSFRQGSTRSRGAGYMFQARLDGLFPPPQRKASRLLKGEDRNKVGSRSIGLDTGASHPTEGRAPLDGGPLSPSRECWTKEERPAQSDSFLGFSSSDSVLRELDDGQFEQEEGVTQVTCM</sequence>
<organism evidence="9 10">
    <name type="scientific">Microtus ochrogaster</name>
    <name type="common">Prairie vole</name>
    <dbReference type="NCBI Taxonomy" id="79684"/>
    <lineage>
        <taxon>Eukaryota</taxon>
        <taxon>Metazoa</taxon>
        <taxon>Chordata</taxon>
        <taxon>Craniata</taxon>
        <taxon>Vertebrata</taxon>
        <taxon>Euteleostomi</taxon>
        <taxon>Mammalia</taxon>
        <taxon>Eutheria</taxon>
        <taxon>Euarchontoglires</taxon>
        <taxon>Glires</taxon>
        <taxon>Rodentia</taxon>
        <taxon>Myomorpha</taxon>
        <taxon>Muroidea</taxon>
        <taxon>Cricetidae</taxon>
        <taxon>Arvicolinae</taxon>
        <taxon>Microtus</taxon>
    </lineage>
</organism>
<keyword evidence="7" id="KW-0449">Lipoprotein</keyword>
<dbReference type="Pfam" id="PF15250">
    <property type="entry name" value="Raftlin"/>
    <property type="match status" value="1"/>
</dbReference>
<gene>
    <name evidence="10" type="primary">Rftn2</name>
</gene>
<evidence type="ECO:0000256" key="4">
    <source>
        <dbReference type="ARBA" id="ARBA00022707"/>
    </source>
</evidence>
<dbReference type="Proteomes" id="UP000694915">
    <property type="component" value="Unplaced"/>
</dbReference>
<dbReference type="InterPro" id="IPR028169">
    <property type="entry name" value="Raftlin"/>
</dbReference>
<name>A0ABM1URM4_MICOH</name>
<evidence type="ECO:0000256" key="5">
    <source>
        <dbReference type="ARBA" id="ARBA00023136"/>
    </source>
</evidence>
<feature type="region of interest" description="Disordered" evidence="8">
    <location>
        <begin position="408"/>
        <end position="475"/>
    </location>
</feature>
<evidence type="ECO:0000256" key="7">
    <source>
        <dbReference type="ARBA" id="ARBA00023288"/>
    </source>
</evidence>
<keyword evidence="9" id="KW-1185">Reference proteome</keyword>
<evidence type="ECO:0000256" key="1">
    <source>
        <dbReference type="ARBA" id="ARBA00004193"/>
    </source>
</evidence>
<dbReference type="RefSeq" id="XP_026644636.1">
    <property type="nucleotide sequence ID" value="XM_026788835.1"/>
</dbReference>
<reference evidence="10" key="1">
    <citation type="submission" date="2025-08" db="UniProtKB">
        <authorList>
            <consortium name="RefSeq"/>
        </authorList>
    </citation>
    <scope>IDENTIFICATION</scope>
</reference>
<evidence type="ECO:0000256" key="3">
    <source>
        <dbReference type="ARBA" id="ARBA00022475"/>
    </source>
</evidence>
<evidence type="ECO:0000313" key="9">
    <source>
        <dbReference type="Proteomes" id="UP000694915"/>
    </source>
</evidence>
<comment type="similarity">
    <text evidence="2">Belongs to the raftlin family.</text>
</comment>
<keyword evidence="3" id="KW-1003">Cell membrane</keyword>
<dbReference type="PANTHER" id="PTHR17601:SF1">
    <property type="entry name" value="RAFTLIN-2"/>
    <property type="match status" value="1"/>
</dbReference>
<keyword evidence="6" id="KW-0564">Palmitate</keyword>
<feature type="region of interest" description="Disordered" evidence="8">
    <location>
        <begin position="168"/>
        <end position="230"/>
    </location>
</feature>
<evidence type="ECO:0000313" key="10">
    <source>
        <dbReference type="RefSeq" id="XP_026644636.1"/>
    </source>
</evidence>
<evidence type="ECO:0000256" key="2">
    <source>
        <dbReference type="ARBA" id="ARBA00006390"/>
    </source>
</evidence>
<dbReference type="GeneID" id="101991788"/>
<dbReference type="PANTHER" id="PTHR17601">
    <property type="entry name" value="RAFTLIN-RELATED"/>
    <property type="match status" value="1"/>
</dbReference>
<keyword evidence="4" id="KW-0519">Myristate</keyword>
<proteinExistence type="inferred from homology"/>
<protein>
    <submittedName>
        <fullName evidence="10">Raftlin-2</fullName>
    </submittedName>
</protein>
<keyword evidence="5" id="KW-0472">Membrane</keyword>
<accession>A0ABM1URM4</accession>
<comment type="subcellular location">
    <subcellularLocation>
        <location evidence="1">Cell membrane</location>
        <topology evidence="1">Lipid-anchor</topology>
    </subcellularLocation>
</comment>